<reference evidence="1 2" key="1">
    <citation type="submission" date="2018-06" db="EMBL/GenBank/DDBJ databases">
        <title>Freshwater and sediment microbial communities from various areas in North America, analyzing microbe dynamics in response to fracking.</title>
        <authorList>
            <person name="Lamendella R."/>
        </authorList>
    </citation>
    <scope>NUCLEOTIDE SEQUENCE [LARGE SCALE GENOMIC DNA]</scope>
    <source>
        <strain evidence="1 2">14_TX</strain>
    </source>
</reference>
<sequence length="508" mass="59085">MPRKVLIAVGDKSYTDILINTFQQHTEDFTLSSQEVLHRRFLQEIVEIETPEILIIHDYYLESDYNRQELKDKELISFLKDMRIQFEDSLRIVYLCERPKGDPILSTIVSLGIMDIFNTNSFDLSVFVEQLKAKPQFSKVAKFLSSNIFSDTSKVNEVDHQTNEEEINENESEADEYLNPEKQKQVVQKVIEKKVVQKVVNKTTIKRDYTFHVHNHTEKIVGIPVKKKLVMIGSPIERSGSTFISHLLARCLAKMGVSTTYVESPFSKSYTYDRFFGHLYSDEYKSKFYQFSKYIDPKIKSIYDWSKSEVDIICKHPTKEPLYQEEDVSFDALIKVLFSSNSTVTIMDVGTDWQYELYQDVFDIADHAYFILEPDIPFIQHFEESSEKSIEFLQKQLQSDKSSLVGNRFDKALMKNELLKDLYLEKMITHLPSFPVTDVFQAQFQGLFLNDTKDYEKQLESSLRPLLEDILPGDFLKKQKKASGVFKGLFNKKISVEKAESKGEETTV</sequence>
<dbReference type="InterPro" id="IPR027417">
    <property type="entry name" value="P-loop_NTPase"/>
</dbReference>
<accession>A0A366JM65</accession>
<dbReference type="AlphaFoldDB" id="A0A366JM65"/>
<proteinExistence type="predicted"/>
<evidence type="ECO:0000313" key="1">
    <source>
        <dbReference type="EMBL" id="RBP87897.1"/>
    </source>
</evidence>
<name>A0A366JM65_CYTFI</name>
<dbReference type="RefSeq" id="WP_113885156.1">
    <property type="nucleotide sequence ID" value="NZ_QNSF01000017.1"/>
</dbReference>
<organism evidence="1 2">
    <name type="scientific">Cytobacillus firmus</name>
    <name type="common">Bacillus firmus</name>
    <dbReference type="NCBI Taxonomy" id="1399"/>
    <lineage>
        <taxon>Bacteria</taxon>
        <taxon>Bacillati</taxon>
        <taxon>Bacillota</taxon>
        <taxon>Bacilli</taxon>
        <taxon>Bacillales</taxon>
        <taxon>Bacillaceae</taxon>
        <taxon>Cytobacillus</taxon>
    </lineage>
</organism>
<dbReference type="OrthoDB" id="2922177at2"/>
<protein>
    <submittedName>
        <fullName evidence="1">Uncharacterized protein</fullName>
    </submittedName>
</protein>
<evidence type="ECO:0000313" key="2">
    <source>
        <dbReference type="Proteomes" id="UP000252731"/>
    </source>
</evidence>
<keyword evidence="2" id="KW-1185">Reference proteome</keyword>
<dbReference type="Gene3D" id="3.40.50.300">
    <property type="entry name" value="P-loop containing nucleotide triphosphate hydrolases"/>
    <property type="match status" value="1"/>
</dbReference>
<dbReference type="EMBL" id="QNSF01000017">
    <property type="protein sequence ID" value="RBP87897.1"/>
    <property type="molecule type" value="Genomic_DNA"/>
</dbReference>
<comment type="caution">
    <text evidence="1">The sequence shown here is derived from an EMBL/GenBank/DDBJ whole genome shotgun (WGS) entry which is preliminary data.</text>
</comment>
<dbReference type="Proteomes" id="UP000252731">
    <property type="component" value="Unassembled WGS sequence"/>
</dbReference>
<gene>
    <name evidence="1" type="ORF">DFO70_11788</name>
</gene>